<keyword evidence="3" id="KW-1185">Reference proteome</keyword>
<dbReference type="Proteomes" id="UP001214441">
    <property type="component" value="Unassembled WGS sequence"/>
</dbReference>
<reference evidence="2 3" key="1">
    <citation type="submission" date="2023-05" db="EMBL/GenBank/DDBJ databases">
        <title>Streptantibioticus silvisoli sp. nov., acidotolerant actinomycetes 1 from pine litter.</title>
        <authorList>
            <person name="Swiecimska M."/>
            <person name="Golinska P."/>
            <person name="Sangal V."/>
            <person name="Wachnowicz B."/>
            <person name="Goodfellow M."/>
        </authorList>
    </citation>
    <scope>NUCLEOTIDE SEQUENCE [LARGE SCALE GENOMIC DNA]</scope>
    <source>
        <strain evidence="2 3">DSM 42109</strain>
    </source>
</reference>
<name>A0ABT6ZRL2_9ACTN</name>
<evidence type="ECO:0000313" key="3">
    <source>
        <dbReference type="Proteomes" id="UP001214441"/>
    </source>
</evidence>
<accession>A0ABT6ZRL2</accession>
<dbReference type="Pfam" id="PF12697">
    <property type="entry name" value="Abhydrolase_6"/>
    <property type="match status" value="1"/>
</dbReference>
<evidence type="ECO:0000313" key="2">
    <source>
        <dbReference type="EMBL" id="MDJ1131702.1"/>
    </source>
</evidence>
<proteinExistence type="predicted"/>
<dbReference type="Gene3D" id="3.40.50.1820">
    <property type="entry name" value="alpha/beta hydrolase"/>
    <property type="match status" value="1"/>
</dbReference>
<comment type="caution">
    <text evidence="2">The sequence shown here is derived from an EMBL/GenBank/DDBJ whole genome shotgun (WGS) entry which is preliminary data.</text>
</comment>
<evidence type="ECO:0000259" key="1">
    <source>
        <dbReference type="Pfam" id="PF12697"/>
    </source>
</evidence>
<dbReference type="SUPFAM" id="SSF53474">
    <property type="entry name" value="alpha/beta-Hydrolases"/>
    <property type="match status" value="1"/>
</dbReference>
<dbReference type="GO" id="GO:0016787">
    <property type="term" value="F:hydrolase activity"/>
    <property type="evidence" value="ECO:0007669"/>
    <property type="project" value="UniProtKB-KW"/>
</dbReference>
<dbReference type="PANTHER" id="PTHR43798">
    <property type="entry name" value="MONOACYLGLYCEROL LIPASE"/>
    <property type="match status" value="1"/>
</dbReference>
<dbReference type="EMBL" id="JANCPR020000005">
    <property type="protein sequence ID" value="MDJ1131702.1"/>
    <property type="molecule type" value="Genomic_DNA"/>
</dbReference>
<dbReference type="PANTHER" id="PTHR43798:SF33">
    <property type="entry name" value="HYDROLASE, PUTATIVE (AFU_ORTHOLOGUE AFUA_2G14860)-RELATED"/>
    <property type="match status" value="1"/>
</dbReference>
<dbReference type="InterPro" id="IPR050266">
    <property type="entry name" value="AB_hydrolase_sf"/>
</dbReference>
<feature type="domain" description="AB hydrolase-1" evidence="1">
    <location>
        <begin position="28"/>
        <end position="260"/>
    </location>
</feature>
<dbReference type="InterPro" id="IPR029058">
    <property type="entry name" value="AB_hydrolase_fold"/>
</dbReference>
<dbReference type="InterPro" id="IPR000073">
    <property type="entry name" value="AB_hydrolase_1"/>
</dbReference>
<gene>
    <name evidence="2" type="ORF">NMN56_006970</name>
</gene>
<keyword evidence="2" id="KW-0378">Hydrolase</keyword>
<protein>
    <submittedName>
        <fullName evidence="2">Alpha/beta hydrolase</fullName>
    </submittedName>
</protein>
<sequence length="280" mass="29743">MRAALEVDGGRGRRLSYLDFGGPGRPLLALHGHIQEARSYALLARELSPEWRVIALDQRGHGFSDRADDYSREGYVADAAALLAHLGLTGTPVVGHSLGGVNAYQLAAAHPGLVSALVIEDIGAVIEGDLSFTLDWPHRAPTRAALTLALGTSYGYVTDSVREFADGWGLAFHAEDMVASQNALRGDHWSDWLATGEPDSTSGTRDPSTPCPALLIRGARSDALGAGLAREMAASRPGARLVELDTGHMVRATDPAGFADTVRGFLREADRGLVCERGPR</sequence>
<dbReference type="PRINTS" id="PR00111">
    <property type="entry name" value="ABHYDROLASE"/>
</dbReference>
<organism evidence="2 3">
    <name type="scientific">Streptomyces iconiensis</name>
    <dbReference type="NCBI Taxonomy" id="1384038"/>
    <lineage>
        <taxon>Bacteria</taxon>
        <taxon>Bacillati</taxon>
        <taxon>Actinomycetota</taxon>
        <taxon>Actinomycetes</taxon>
        <taxon>Kitasatosporales</taxon>
        <taxon>Streptomycetaceae</taxon>
        <taxon>Streptomyces</taxon>
    </lineage>
</organism>